<organism evidence="6 7">
    <name type="scientific">Cynara cardunculus var. scolymus</name>
    <name type="common">Globe artichoke</name>
    <name type="synonym">Cynara scolymus</name>
    <dbReference type="NCBI Taxonomy" id="59895"/>
    <lineage>
        <taxon>Eukaryota</taxon>
        <taxon>Viridiplantae</taxon>
        <taxon>Streptophyta</taxon>
        <taxon>Embryophyta</taxon>
        <taxon>Tracheophyta</taxon>
        <taxon>Spermatophyta</taxon>
        <taxon>Magnoliopsida</taxon>
        <taxon>eudicotyledons</taxon>
        <taxon>Gunneridae</taxon>
        <taxon>Pentapetalae</taxon>
        <taxon>asterids</taxon>
        <taxon>campanulids</taxon>
        <taxon>Asterales</taxon>
        <taxon>Asteraceae</taxon>
        <taxon>Carduoideae</taxon>
        <taxon>Cardueae</taxon>
        <taxon>Carduinae</taxon>
        <taxon>Cynara</taxon>
    </lineage>
</organism>
<dbReference type="InterPro" id="IPR032012">
    <property type="entry name" value="SCAB-ABD"/>
</dbReference>
<evidence type="ECO:0000256" key="1">
    <source>
        <dbReference type="SAM" id="Coils"/>
    </source>
</evidence>
<dbReference type="Gramene" id="KVH87697">
    <property type="protein sequence ID" value="KVH87697"/>
    <property type="gene ID" value="Ccrd_025017"/>
</dbReference>
<feature type="domain" description="Stomatal closure-related actin-binding protein actin-binding" evidence="3">
    <location>
        <begin position="54"/>
        <end position="96"/>
    </location>
</feature>
<feature type="domain" description="Stomatal closure-related actin-binding protein Ig" evidence="2">
    <location>
        <begin position="326"/>
        <end position="423"/>
    </location>
</feature>
<dbReference type="Gene3D" id="1.20.5.440">
    <property type="entry name" value="ATP synthase delta/epsilon subunit, C-terminal domain"/>
    <property type="match status" value="1"/>
</dbReference>
<keyword evidence="1" id="KW-0175">Coiled coil</keyword>
<dbReference type="Pfam" id="PF16712">
    <property type="entry name" value="SCAB_CC"/>
    <property type="match status" value="1"/>
</dbReference>
<name>A0A124SAJ6_CYNCS</name>
<evidence type="ECO:0000259" key="2">
    <source>
        <dbReference type="Pfam" id="PF16709"/>
    </source>
</evidence>
<feature type="domain" description="Stomatal closure-related actin-binding protein coiled-coil" evidence="4">
    <location>
        <begin position="100"/>
        <end position="270"/>
    </location>
</feature>
<feature type="domain" description="Stomatal closure-related actin-binding protein PH" evidence="5">
    <location>
        <begin position="426"/>
        <end position="528"/>
    </location>
</feature>
<dbReference type="Gene3D" id="2.60.40.2700">
    <property type="match status" value="1"/>
</dbReference>
<dbReference type="AlphaFoldDB" id="A0A124SAJ6"/>
<gene>
    <name evidence="6" type="ORF">Ccrd_025017</name>
</gene>
<protein>
    <recommendedName>
        <fullName evidence="8">Stomatal closure-related actin-binding protein 1</fullName>
    </recommendedName>
</protein>
<proteinExistence type="predicted"/>
<dbReference type="InterPro" id="IPR041144">
    <property type="entry name" value="SCAB-PH"/>
</dbReference>
<dbReference type="GO" id="GO:0003779">
    <property type="term" value="F:actin binding"/>
    <property type="evidence" value="ECO:0007669"/>
    <property type="project" value="InterPro"/>
</dbReference>
<dbReference type="OMA" id="AERSMDC"/>
<dbReference type="Pfam" id="PF17684">
    <property type="entry name" value="SCAB-PH"/>
    <property type="match status" value="1"/>
</dbReference>
<reference evidence="6 7" key="1">
    <citation type="journal article" date="2016" name="Sci. Rep.">
        <title>The genome sequence of the outbreeding globe artichoke constructed de novo incorporating a phase-aware low-pass sequencing strategy of F1 progeny.</title>
        <authorList>
            <person name="Scaglione D."/>
            <person name="Reyes-Chin-Wo S."/>
            <person name="Acquadro A."/>
            <person name="Froenicke L."/>
            <person name="Portis E."/>
            <person name="Beitel C."/>
            <person name="Tirone M."/>
            <person name="Mauro R."/>
            <person name="Lo Monaco A."/>
            <person name="Mauromicale G."/>
            <person name="Faccioli P."/>
            <person name="Cattivelli L."/>
            <person name="Rieseberg L."/>
            <person name="Michelmore R."/>
            <person name="Lanteri S."/>
        </authorList>
    </citation>
    <scope>NUCLEOTIDE SEQUENCE [LARGE SCALE GENOMIC DNA]</scope>
    <source>
        <strain evidence="6">2C</strain>
    </source>
</reference>
<dbReference type="InterPro" id="IPR039640">
    <property type="entry name" value="SCAB"/>
</dbReference>
<dbReference type="Gene3D" id="2.30.29.140">
    <property type="match status" value="1"/>
</dbReference>
<sequence length="554" mass="61886">MTRVGRDFSYATQRDAVSPVSADVIFASSRFPNHKTRTNNNTSEVKEDAKLVSMKEVVRNETSQLLDQRNRLSVRDLANKFEKGLAAAAKLSDETKLRDVASLEKHVLLENLRDALESLRGRAVGKNKDDVEEAIAMVGFVDALAVQLTEREGELVQEKAEVKKLASFLKQASEDAKKLVDEERAFARTEIEKARAAVQRVEEALQEQERMSRATGKQDVEELMKEVQQARRIKMLHQPSKVMDMEHELQVLRTQLAEKSKCSIKLQKEVNCYFNCFVFMLMILHYLEYFRVVYTLKTNIQKITGKELQEFQLAMSRRGEKNTPCFEFDGTEALGSYLQIQPCSDKAPELLECSIQWYRLTSEGGKKELISGATKPIYAPEPSDVGRILQADIISDVLSISLTTSGPMDPAAGLGNYVEALVRRHDTEFNVVIVQMNGADHPSESIHVLHVGKMRMKLCKETTTVAKEYYSPFMQLCGVRGGGNAAAQASFWQPKIGLSFVLAFESERERNAAIMLARRFAFDCNVSFISLSLSLCLSIAAAAAAAAAATAEET</sequence>
<evidence type="ECO:0000259" key="4">
    <source>
        <dbReference type="Pfam" id="PF16712"/>
    </source>
</evidence>
<dbReference type="Proteomes" id="UP000243975">
    <property type="component" value="Unassembled WGS sequence"/>
</dbReference>
<accession>A0A124SAJ6</accession>
<dbReference type="GO" id="GO:0010119">
    <property type="term" value="P:regulation of stomatal movement"/>
    <property type="evidence" value="ECO:0007669"/>
    <property type="project" value="InterPro"/>
</dbReference>
<dbReference type="InterPro" id="IPR032015">
    <property type="entry name" value="SCAB-Ig"/>
</dbReference>
<feature type="coiled-coil region" evidence="1">
    <location>
        <begin position="184"/>
        <end position="211"/>
    </location>
</feature>
<keyword evidence="7" id="KW-1185">Reference proteome</keyword>
<comment type="caution">
    <text evidence="6">The sequence shown here is derived from an EMBL/GenBank/DDBJ whole genome shotgun (WGS) entry which is preliminary data.</text>
</comment>
<dbReference type="Pfam" id="PF16711">
    <property type="entry name" value="SCAB-ABD"/>
    <property type="match status" value="1"/>
</dbReference>
<evidence type="ECO:0000313" key="7">
    <source>
        <dbReference type="Proteomes" id="UP000243975"/>
    </source>
</evidence>
<evidence type="ECO:0000313" key="6">
    <source>
        <dbReference type="EMBL" id="KVH87697.1"/>
    </source>
</evidence>
<dbReference type="EMBL" id="LEKV01005931">
    <property type="protein sequence ID" value="KVH87697.1"/>
    <property type="molecule type" value="Genomic_DNA"/>
</dbReference>
<dbReference type="CDD" id="cd13232">
    <property type="entry name" value="Ig-PH_SCAB1"/>
    <property type="match status" value="1"/>
</dbReference>
<evidence type="ECO:0000259" key="3">
    <source>
        <dbReference type="Pfam" id="PF16711"/>
    </source>
</evidence>
<dbReference type="Pfam" id="PF16709">
    <property type="entry name" value="SCAB-Ig"/>
    <property type="match status" value="1"/>
</dbReference>
<dbReference type="PANTHER" id="PTHR31172:SF10">
    <property type="entry name" value="PLECTIN-RELATED PROTEIN-RELATED"/>
    <property type="match status" value="1"/>
</dbReference>
<evidence type="ECO:0008006" key="8">
    <source>
        <dbReference type="Google" id="ProtNLM"/>
    </source>
</evidence>
<dbReference type="STRING" id="59895.A0A124SAJ6"/>
<evidence type="ECO:0000259" key="5">
    <source>
        <dbReference type="Pfam" id="PF17684"/>
    </source>
</evidence>
<dbReference type="PANTHER" id="PTHR31172">
    <property type="entry name" value="STOMATAL CLOSURE-RELATED ACTIN-BINDING PROTEIN 1"/>
    <property type="match status" value="1"/>
</dbReference>
<dbReference type="InterPro" id="IPR032009">
    <property type="entry name" value="SCAB_CC"/>
</dbReference>
<dbReference type="GO" id="GO:0007015">
    <property type="term" value="P:actin filament organization"/>
    <property type="evidence" value="ECO:0007669"/>
    <property type="project" value="InterPro"/>
</dbReference>